<accession>A0ABD5YB01</accession>
<comment type="caution">
    <text evidence="5">The sequence shown here is derived from an EMBL/GenBank/DDBJ whole genome shotgun (WGS) entry which is preliminary data.</text>
</comment>
<keyword evidence="1" id="KW-0068">Autocatalytic cleavage</keyword>
<dbReference type="PROSITE" id="PS50819">
    <property type="entry name" value="INTEIN_ENDONUCLEASE"/>
    <property type="match status" value="1"/>
</dbReference>
<dbReference type="InterPro" id="IPR003587">
    <property type="entry name" value="Hint_dom_N"/>
</dbReference>
<dbReference type="InterPro" id="IPR006142">
    <property type="entry name" value="INTEIN"/>
</dbReference>
<dbReference type="Pfam" id="PF14528">
    <property type="entry name" value="LAGLIDADG_3"/>
    <property type="match status" value="2"/>
</dbReference>
<dbReference type="RefSeq" id="WP_267663363.1">
    <property type="nucleotide sequence ID" value="NZ_JAODIX010000027.1"/>
</dbReference>
<dbReference type="InterPro" id="IPR004042">
    <property type="entry name" value="Intein_endonuc_central"/>
</dbReference>
<dbReference type="SUPFAM" id="SSF51294">
    <property type="entry name" value="Hedgehog/intein (Hint) domain"/>
    <property type="match status" value="1"/>
</dbReference>
<organism evidence="5 6">
    <name type="scientific">Halorubrum yunnanense</name>
    <dbReference type="NCBI Taxonomy" id="1526162"/>
    <lineage>
        <taxon>Archaea</taxon>
        <taxon>Methanobacteriati</taxon>
        <taxon>Methanobacteriota</taxon>
        <taxon>Stenosarchaea group</taxon>
        <taxon>Halobacteria</taxon>
        <taxon>Halobacteriales</taxon>
        <taxon>Haloferacaceae</taxon>
        <taxon>Halorubrum</taxon>
    </lineage>
</organism>
<reference evidence="5 6" key="1">
    <citation type="journal article" date="2019" name="Int. J. Syst. Evol. Microbiol.">
        <title>The Global Catalogue of Microorganisms (GCM) 10K type strain sequencing project: providing services to taxonomists for standard genome sequencing and annotation.</title>
        <authorList>
            <consortium name="The Broad Institute Genomics Platform"/>
            <consortium name="The Broad Institute Genome Sequencing Center for Infectious Disease"/>
            <person name="Wu L."/>
            <person name="Ma J."/>
        </authorList>
    </citation>
    <scope>NUCLEOTIDE SEQUENCE [LARGE SCALE GENOMIC DNA]</scope>
    <source>
        <strain evidence="5 6">Q85</strain>
    </source>
</reference>
<dbReference type="SMART" id="SM00306">
    <property type="entry name" value="HintN"/>
    <property type="match status" value="1"/>
</dbReference>
<dbReference type="PRINTS" id="PR00379">
    <property type="entry name" value="INTEIN"/>
</dbReference>
<dbReference type="SMART" id="SM00305">
    <property type="entry name" value="HintC"/>
    <property type="match status" value="1"/>
</dbReference>
<dbReference type="NCBIfam" id="TIGR01443">
    <property type="entry name" value="intein_Cterm"/>
    <property type="match status" value="1"/>
</dbReference>
<dbReference type="InterPro" id="IPR030934">
    <property type="entry name" value="Intein_C"/>
</dbReference>
<dbReference type="PANTHER" id="PTHR30029">
    <property type="entry name" value="STAGE V SPORULATION PROTEIN R"/>
    <property type="match status" value="1"/>
</dbReference>
<name>A0ABD5YB01_9EURY</name>
<dbReference type="InterPro" id="IPR006141">
    <property type="entry name" value="Intein_N"/>
</dbReference>
<feature type="region of interest" description="Disordered" evidence="3">
    <location>
        <begin position="813"/>
        <end position="833"/>
    </location>
</feature>
<dbReference type="Pfam" id="PF04293">
    <property type="entry name" value="SpoVR"/>
    <property type="match status" value="2"/>
</dbReference>
<dbReference type="PROSITE" id="PS50817">
    <property type="entry name" value="INTEIN_N_TER"/>
    <property type="match status" value="1"/>
</dbReference>
<evidence type="ECO:0000256" key="2">
    <source>
        <dbReference type="ARBA" id="ARBA00023000"/>
    </source>
</evidence>
<dbReference type="InterPro" id="IPR036844">
    <property type="entry name" value="Hint_dom_sf"/>
</dbReference>
<evidence type="ECO:0000256" key="3">
    <source>
        <dbReference type="SAM" id="MobiDB-lite"/>
    </source>
</evidence>
<evidence type="ECO:0000313" key="6">
    <source>
        <dbReference type="Proteomes" id="UP001596390"/>
    </source>
</evidence>
<gene>
    <name evidence="5" type="ORF">ACFQMK_05750</name>
</gene>
<dbReference type="AlphaFoldDB" id="A0ABD5YB01"/>
<dbReference type="InterPro" id="IPR027434">
    <property type="entry name" value="Homing_endonucl"/>
</dbReference>
<dbReference type="EMBL" id="JBHSZZ010000027">
    <property type="protein sequence ID" value="MFC7186403.1"/>
    <property type="molecule type" value="Genomic_DNA"/>
</dbReference>
<keyword evidence="6" id="KW-1185">Reference proteome</keyword>
<dbReference type="Gene3D" id="2.170.16.10">
    <property type="entry name" value="Hedgehog/Intein (Hint) domain"/>
    <property type="match status" value="2"/>
</dbReference>
<dbReference type="Proteomes" id="UP001596390">
    <property type="component" value="Unassembled WGS sequence"/>
</dbReference>
<proteinExistence type="predicted"/>
<dbReference type="InterPro" id="IPR007390">
    <property type="entry name" value="Spore_V_R"/>
</dbReference>
<dbReference type="InterPro" id="IPR056174">
    <property type="entry name" value="SpoVR_N"/>
</dbReference>
<dbReference type="PROSITE" id="PS50818">
    <property type="entry name" value="INTEIN_C_TER"/>
    <property type="match status" value="1"/>
</dbReference>
<dbReference type="SUPFAM" id="SSF55608">
    <property type="entry name" value="Homing endonucleases"/>
    <property type="match status" value="1"/>
</dbReference>
<protein>
    <submittedName>
        <fullName evidence="5">SpoVR family protein</fullName>
    </submittedName>
</protein>
<feature type="domain" description="DOD-type homing endonuclease" evidence="4">
    <location>
        <begin position="474"/>
        <end position="606"/>
    </location>
</feature>
<keyword evidence="2" id="KW-0651">Protein splicing</keyword>
<dbReference type="Gene3D" id="3.10.28.10">
    <property type="entry name" value="Homing endonucleases"/>
    <property type="match status" value="1"/>
</dbReference>
<dbReference type="Pfam" id="PF24755">
    <property type="entry name" value="SpoVR_C"/>
    <property type="match status" value="1"/>
</dbReference>
<evidence type="ECO:0000259" key="4">
    <source>
        <dbReference type="PROSITE" id="PS50819"/>
    </source>
</evidence>
<dbReference type="InterPro" id="IPR004860">
    <property type="entry name" value="LAGLIDADG_dom"/>
</dbReference>
<dbReference type="InterPro" id="IPR057008">
    <property type="entry name" value="SpoVR-like_C"/>
</dbReference>
<dbReference type="PANTHER" id="PTHR30029:SF2">
    <property type="entry name" value="STAGE V SPORULATION PROTEIN R"/>
    <property type="match status" value="1"/>
</dbReference>
<evidence type="ECO:0000313" key="5">
    <source>
        <dbReference type="EMBL" id="MFC7186403.1"/>
    </source>
</evidence>
<sequence length="1079" mass="121152">MRDERVEAKREAESLDEPAAAARELAERLGLEPYPVRYWVVDHDEMNELIAYGGFQRRYPHWRWGMNYERQYKKDRHGLGKAFEIVNNDDPSHAFLQESNSAADQKAVITHVEAHADFFANNGWFGLYADRGEGGPNAAARLERNADRIAAIADRADVDRDEVERLIDAVTALEDTIDQHSPVDAARSVEEPGVAEDVNDADEDPLAAIEERVADLDLSEEVRRDVFDDEWLEARGEGVEPEEPRPDVLAFLRDHGKRYDSESGKAVDREPWETTVVDAIREEAYYFAGQKQTKVMNEGWACVAPETPVFTEGGLLPMREVVDDLPAVSDGDGVRAAYDSNVISDHDTVSIETRRGFELRGSDNHRIRKPDGSWVELRDISKGDEIEISGGDGLWPTSYVGIDWQHPEHTTLNDVADEAGVSIWTVMRYRKTGRAEKSETIERALTSYDGENQSVAKSDIIAVPDQVSEKLGRFLGLLVGDGHVSEASEQVGFTSGSKAKAEEFAGLADELFGVSPTVSEDGSRWRTYIYSANLVRLLTEWFDLRTGAADKVVPKPILRSPKPVVSEFLRGLFDADGYAGDRGAILSSKSESVSKVVQLLLTNFGILSRRRKQSDGCFHVHLTGKSVDRFHTEIGFGYSSKDEALEKYLDELAWFEAEEWTDEVVSVEEGTGDVYDISVEETHRYAGAGFINHNSYWESTMMGGEGFAGPDEFLTYADHMARVLGSPGLNPYKLGFELWTHVELRAARRDVIDRLLRVEGVTADNFHSRIDLDEVAEALEPHPAIAGAGPATLDELADLAADGDPRVDAEAVDRALSARTDDEAGPDDGPDIERYPWKLLTREGLAERHYVLSRPEHRGALRNVSRETLAERARYMFDVDRYGSVDEALADVDRTAGWDRMREVRESHNDVTFIDAFLTDEFVREGNYFTYEYSRTAEEHRVASVDADDVRRKLLLQFTNFGKPTVVVLDGNFRNRGELLLGHRFNGVAIDEASAKETLKRVFELWGRPVNLATIRVEYSDEAIRRAKRRGAEPEGEEVGVRFQYDGGEVTEHDLDPEIRERIEADEVDYDTKPDDWLA</sequence>
<dbReference type="InterPro" id="IPR003586">
    <property type="entry name" value="Hint_dom_C"/>
</dbReference>
<evidence type="ECO:0000256" key="1">
    <source>
        <dbReference type="ARBA" id="ARBA00022813"/>
    </source>
</evidence>
<feature type="region of interest" description="Disordered" evidence="3">
    <location>
        <begin position="1054"/>
        <end position="1079"/>
    </location>
</feature>